<keyword evidence="4" id="KW-0808">Transferase</keyword>
<organism evidence="14 15">
    <name type="scientific">Friedmanniella luteola</name>
    <dbReference type="NCBI Taxonomy" id="546871"/>
    <lineage>
        <taxon>Bacteria</taxon>
        <taxon>Bacillati</taxon>
        <taxon>Actinomycetota</taxon>
        <taxon>Actinomycetes</taxon>
        <taxon>Propionibacteriales</taxon>
        <taxon>Nocardioidaceae</taxon>
        <taxon>Friedmanniella</taxon>
    </lineage>
</organism>
<dbReference type="Gene3D" id="1.10.510.10">
    <property type="entry name" value="Transferase(Phosphotransferase) domain 1"/>
    <property type="match status" value="1"/>
</dbReference>
<dbReference type="SMART" id="SM00090">
    <property type="entry name" value="RIO"/>
    <property type="match status" value="1"/>
</dbReference>
<keyword evidence="5" id="KW-0479">Metal-binding</keyword>
<proteinExistence type="inferred from homology"/>
<dbReference type="GO" id="GO:0005524">
    <property type="term" value="F:ATP binding"/>
    <property type="evidence" value="ECO:0007669"/>
    <property type="project" value="UniProtKB-KW"/>
</dbReference>
<evidence type="ECO:0000256" key="9">
    <source>
        <dbReference type="ARBA" id="ARBA00022842"/>
    </source>
</evidence>
<dbReference type="Proteomes" id="UP000199092">
    <property type="component" value="Chromosome I"/>
</dbReference>
<feature type="domain" description="RIO kinase" evidence="13">
    <location>
        <begin position="66"/>
        <end position="294"/>
    </location>
</feature>
<accession>A0A1H2A0L4</accession>
<evidence type="ECO:0000256" key="6">
    <source>
        <dbReference type="ARBA" id="ARBA00022741"/>
    </source>
</evidence>
<dbReference type="SUPFAM" id="SSF56112">
    <property type="entry name" value="Protein kinase-like (PK-like)"/>
    <property type="match status" value="1"/>
</dbReference>
<name>A0A1H2A0L4_9ACTN</name>
<evidence type="ECO:0000313" key="14">
    <source>
        <dbReference type="EMBL" id="SDT39389.1"/>
    </source>
</evidence>
<keyword evidence="9" id="KW-0460">Magnesium</keyword>
<keyword evidence="3" id="KW-0723">Serine/threonine-protein kinase</keyword>
<keyword evidence="15" id="KW-1185">Reference proteome</keyword>
<dbReference type="InterPro" id="IPR018934">
    <property type="entry name" value="RIO_dom"/>
</dbReference>
<evidence type="ECO:0000256" key="4">
    <source>
        <dbReference type="ARBA" id="ARBA00022679"/>
    </source>
</evidence>
<dbReference type="Pfam" id="PF01163">
    <property type="entry name" value="RIO1"/>
    <property type="match status" value="1"/>
</dbReference>
<evidence type="ECO:0000256" key="10">
    <source>
        <dbReference type="ARBA" id="ARBA00047899"/>
    </source>
</evidence>
<protein>
    <recommendedName>
        <fullName evidence="2">non-specific serine/threonine protein kinase</fullName>
        <ecNumber evidence="2">2.7.11.1</ecNumber>
    </recommendedName>
</protein>
<dbReference type="RefSeq" id="WP_091415635.1">
    <property type="nucleotide sequence ID" value="NZ_LT629749.1"/>
</dbReference>
<evidence type="ECO:0000259" key="13">
    <source>
        <dbReference type="SMART" id="SM00090"/>
    </source>
</evidence>
<evidence type="ECO:0000313" key="15">
    <source>
        <dbReference type="Proteomes" id="UP000199092"/>
    </source>
</evidence>
<dbReference type="GO" id="GO:0004674">
    <property type="term" value="F:protein serine/threonine kinase activity"/>
    <property type="evidence" value="ECO:0007669"/>
    <property type="project" value="UniProtKB-KW"/>
</dbReference>
<evidence type="ECO:0000256" key="2">
    <source>
        <dbReference type="ARBA" id="ARBA00012513"/>
    </source>
</evidence>
<gene>
    <name evidence="14" type="ORF">SAMN04488543_4130</name>
</gene>
<feature type="compositionally biased region" description="Pro residues" evidence="12">
    <location>
        <begin position="17"/>
        <end position="28"/>
    </location>
</feature>
<evidence type="ECO:0000256" key="7">
    <source>
        <dbReference type="ARBA" id="ARBA00022777"/>
    </source>
</evidence>
<evidence type="ECO:0000256" key="3">
    <source>
        <dbReference type="ARBA" id="ARBA00022527"/>
    </source>
</evidence>
<feature type="region of interest" description="Disordered" evidence="12">
    <location>
        <begin position="1"/>
        <end position="37"/>
    </location>
</feature>
<evidence type="ECO:0000256" key="1">
    <source>
        <dbReference type="ARBA" id="ARBA00009196"/>
    </source>
</evidence>
<dbReference type="EC" id="2.7.11.1" evidence="2"/>
<dbReference type="InterPro" id="IPR011009">
    <property type="entry name" value="Kinase-like_dom_sf"/>
</dbReference>
<comment type="catalytic activity">
    <reaction evidence="10">
        <text>L-threonyl-[protein] + ATP = O-phospho-L-threonyl-[protein] + ADP + H(+)</text>
        <dbReference type="Rhea" id="RHEA:46608"/>
        <dbReference type="Rhea" id="RHEA-COMP:11060"/>
        <dbReference type="Rhea" id="RHEA-COMP:11605"/>
        <dbReference type="ChEBI" id="CHEBI:15378"/>
        <dbReference type="ChEBI" id="CHEBI:30013"/>
        <dbReference type="ChEBI" id="CHEBI:30616"/>
        <dbReference type="ChEBI" id="CHEBI:61977"/>
        <dbReference type="ChEBI" id="CHEBI:456216"/>
        <dbReference type="EC" id="2.7.11.1"/>
    </reaction>
</comment>
<dbReference type="EMBL" id="LT629749">
    <property type="protein sequence ID" value="SDT39389.1"/>
    <property type="molecule type" value="Genomic_DNA"/>
</dbReference>
<comment type="similarity">
    <text evidence="1">Belongs to the protein kinase superfamily. RIO-type Ser/Thr kinase family.</text>
</comment>
<evidence type="ECO:0000256" key="5">
    <source>
        <dbReference type="ARBA" id="ARBA00022723"/>
    </source>
</evidence>
<dbReference type="OrthoDB" id="9795258at2"/>
<dbReference type="STRING" id="546871.SAMN04488543_4130"/>
<keyword evidence="6" id="KW-0547">Nucleotide-binding</keyword>
<sequence length="295" mass="32231">MTDPAAPGARGLAAVPDPTPLHPVPAADPLPWDHVPLEDDLGPGRRWSTWDDIGVLAGPEPWPDWLVTADAAVDTELGILKTGKEADVFLLERAVPDEDGVVLAAKRYRGTDHRLFHRDAGYTEHRRMRNTRDRRAAAKGTRWGRTVEAGQWATAEFDHLARFWSAGLPVPYPVQLDGTEILMELVTLADGSTAPRLAQTRPGPDLLADFWEQLVAAMRVMAAMGLAHGDLSPFNVLATEDRLVLIDLPQAVDVIGNASGVDFLARDCRNVATWFRARGLDVDGDELLADLIAHL</sequence>
<evidence type="ECO:0000256" key="11">
    <source>
        <dbReference type="ARBA" id="ARBA00048679"/>
    </source>
</evidence>
<dbReference type="InterPro" id="IPR000687">
    <property type="entry name" value="RIO_kinase"/>
</dbReference>
<evidence type="ECO:0000256" key="8">
    <source>
        <dbReference type="ARBA" id="ARBA00022840"/>
    </source>
</evidence>
<dbReference type="Gene3D" id="3.30.200.20">
    <property type="entry name" value="Phosphorylase Kinase, domain 1"/>
    <property type="match status" value="1"/>
</dbReference>
<dbReference type="InterPro" id="IPR051272">
    <property type="entry name" value="RIO-type_Ser/Thr_kinase"/>
</dbReference>
<keyword evidence="8" id="KW-0067">ATP-binding</keyword>
<dbReference type="AlphaFoldDB" id="A0A1H2A0L4"/>
<comment type="catalytic activity">
    <reaction evidence="11">
        <text>L-seryl-[protein] + ATP = O-phospho-L-seryl-[protein] + ADP + H(+)</text>
        <dbReference type="Rhea" id="RHEA:17989"/>
        <dbReference type="Rhea" id="RHEA-COMP:9863"/>
        <dbReference type="Rhea" id="RHEA-COMP:11604"/>
        <dbReference type="ChEBI" id="CHEBI:15378"/>
        <dbReference type="ChEBI" id="CHEBI:29999"/>
        <dbReference type="ChEBI" id="CHEBI:30616"/>
        <dbReference type="ChEBI" id="CHEBI:83421"/>
        <dbReference type="ChEBI" id="CHEBI:456216"/>
        <dbReference type="EC" id="2.7.11.1"/>
    </reaction>
</comment>
<keyword evidence="7 14" id="KW-0418">Kinase</keyword>
<evidence type="ECO:0000256" key="12">
    <source>
        <dbReference type="SAM" id="MobiDB-lite"/>
    </source>
</evidence>
<dbReference type="GO" id="GO:0046872">
    <property type="term" value="F:metal ion binding"/>
    <property type="evidence" value="ECO:0007669"/>
    <property type="project" value="UniProtKB-KW"/>
</dbReference>
<dbReference type="PANTHER" id="PTHR45723">
    <property type="entry name" value="SERINE/THREONINE-PROTEIN KINASE RIO1"/>
    <property type="match status" value="1"/>
</dbReference>
<reference evidence="14 15" key="1">
    <citation type="submission" date="2016-10" db="EMBL/GenBank/DDBJ databases">
        <authorList>
            <person name="de Groot N.N."/>
        </authorList>
    </citation>
    <scope>NUCLEOTIDE SEQUENCE [LARGE SCALE GENOMIC DNA]</scope>
    <source>
        <strain evidence="14 15">DSM 21741</strain>
    </source>
</reference>